<sequence>MPWEYGDMIFPAPPAEVANQNSNREGVEEDVWTTSNPLAKGYLINWLLFTPPEEDETRSEMKIENLKQSDAVQVDASRPIPMPLSPAETLQLRDQVHQDNLSKEIIKQDPAEPGVYHARIFISSSIELQYLKELMIPYSPFPYFKEPSLNYNPAASDMVGYTDFSEYKEGAFFYVIMSGYHYNFLIQNGIFQAVQNIRKLEYDELAMINFNLSLSPTELDRYTDQLNMDANELKKRDPDSHAKLERFHSLQSNYQFAIFGILANGLTRIFANVWNVVRAAVIRATAHVISHINFDPARLNIPQSLRDRMKFKPEDFIRNAFTPPKWLQDRLKPPKWLTDRLGLTDHKPLRGIIEILDGNGGVLNFKRKDRKMTLDFTPITLLGPSLAGITPLREGTSTYMNGYFDTTVMNKALGLFISYDVCFTLDNSYSFVTNNGILPVSVCNGAFSPREIPHYIQVKNVYALTSAMTQYAHVEAIHKLGIVTKKARIFQGGASLAEWPKPGGRFGAFAPCGQIRNLHPSHQQVFLHSLGLLGELLDYDIYLQKTENFLTVVHEYSHIVHCSLIGDNKYKEQIQAYANDIVSGQEPRNGEFGALHEGVANYFEFIINAAMDYCKGCKNIEENIHTGYVSGFHLSESTALGPETDYNIFGGQNLIRYYKTILFNDDHSTFSSNRVAAVASFLYDLEDSCQDNFLDVVNFSDNVYDFDRVAMGRSAVINSIATLPYPAKVRDLNAQAYARGVSVADYLELVNMHGLNHLSAGLKSDVNLTPGLYWFELDSYNIRLRPYFDCLDQTENTIHQNLASASNIRSLGITSSYRTERTSVMEIDKSKSLSSVMQQVIPQGAIAPSWKKEGGDSQEVPNWISLGANLYSTNPITWTSEFGITLQEFMEESVPMNSTSVTWAPIGKENKNMGYTSYTQVENYISPEIEHYFFTSLVPEYAANNVNFYPEFQDQISPEGCQNRNWIPIGKQPQVMGLECWTAVGYWGVPIYEDHCTPEPIEIDQRGNVQKHPVHINDHFKHLYDVRKGKLSCDFHIPSYSDLMEVDQYAGFGLPGGAYGKVWNHLYYQKDGKIQFSNSGDNTSFITRSGNTEANLTSQKEKGYFEYLIENL</sequence>
<evidence type="ECO:0000313" key="1">
    <source>
        <dbReference type="EMBL" id="BDA79522.1"/>
    </source>
</evidence>
<evidence type="ECO:0000313" key="2">
    <source>
        <dbReference type="Proteomes" id="UP000245263"/>
    </source>
</evidence>
<accession>A0ABM7UKV7</accession>
<protein>
    <submittedName>
        <fullName evidence="1">Uncharacterized protein</fullName>
    </submittedName>
</protein>
<organism evidence="1 2">
    <name type="scientific">Leptospira kobayashii</name>
    <dbReference type="NCBI Taxonomy" id="1917830"/>
    <lineage>
        <taxon>Bacteria</taxon>
        <taxon>Pseudomonadati</taxon>
        <taxon>Spirochaetota</taxon>
        <taxon>Spirochaetia</taxon>
        <taxon>Leptospirales</taxon>
        <taxon>Leptospiraceae</taxon>
        <taxon>Leptospira</taxon>
    </lineage>
</organism>
<dbReference type="EMBL" id="AP025028">
    <property type="protein sequence ID" value="BDA79522.1"/>
    <property type="molecule type" value="Genomic_DNA"/>
</dbReference>
<proteinExistence type="predicted"/>
<keyword evidence="2" id="KW-1185">Reference proteome</keyword>
<gene>
    <name evidence="1" type="ORF">LPTSP3_g24520</name>
</gene>
<name>A0ABM7UKV7_9LEPT</name>
<dbReference type="Proteomes" id="UP000245263">
    <property type="component" value="Chromosome 1"/>
</dbReference>
<reference evidence="1 2" key="1">
    <citation type="submission" date="2021-08" db="EMBL/GenBank/DDBJ databases">
        <title>Complete genome sequence of Leptospira kobayashii strain E30.</title>
        <authorList>
            <person name="Nakao R."/>
            <person name="Nakamura S."/>
            <person name="Masuzawa T."/>
            <person name="Koizumi N."/>
        </authorList>
    </citation>
    <scope>NUCLEOTIDE SEQUENCE [LARGE SCALE GENOMIC DNA]</scope>
    <source>
        <strain evidence="1 2">E30</strain>
    </source>
</reference>